<keyword evidence="3" id="KW-1185">Reference proteome</keyword>
<dbReference type="InterPro" id="IPR044992">
    <property type="entry name" value="ChyE-like"/>
</dbReference>
<sequence length="230" mass="25366">MILVVQNEIRPRFRYLGAEIPRFLPPSTEYILPDNDAAPSLAGVDALVISGSTAGVYERADRPWIDAGMELVREAVDREIPTLGICFGHQLVNAALDGAVEHKGPKHRFVEPTYMNDPLFENVSAAVPAVHGDMVTEAGQGMDAIASLTSDQSDSNYDYPLFATRHESAPVWTVQFHPELTDRVFDRIVADFGWTETDVSIEDVDTAPLFSNFCSLADVQHTVEHTHESV</sequence>
<dbReference type="InterPro" id="IPR029062">
    <property type="entry name" value="Class_I_gatase-like"/>
</dbReference>
<proteinExistence type="predicted"/>
<dbReference type="SUPFAM" id="SSF52317">
    <property type="entry name" value="Class I glutamine amidotransferase-like"/>
    <property type="match status" value="1"/>
</dbReference>
<gene>
    <name evidence="2" type="ORF">AArcSt2_04220</name>
</gene>
<dbReference type="Pfam" id="PF00117">
    <property type="entry name" value="GATase"/>
    <property type="match status" value="1"/>
</dbReference>
<evidence type="ECO:0000259" key="1">
    <source>
        <dbReference type="Pfam" id="PF00117"/>
    </source>
</evidence>
<dbReference type="RefSeq" id="WP_250583106.1">
    <property type="nucleotide sequence ID" value="NZ_JAKRVX010000001.1"/>
</dbReference>
<dbReference type="Gene3D" id="3.40.50.880">
    <property type="match status" value="1"/>
</dbReference>
<dbReference type="PANTHER" id="PTHR42695:SF5">
    <property type="entry name" value="GLUTAMINE AMIDOTRANSFERASE YLR126C-RELATED"/>
    <property type="match status" value="1"/>
</dbReference>
<dbReference type="GO" id="GO:0016787">
    <property type="term" value="F:hydrolase activity"/>
    <property type="evidence" value="ECO:0007669"/>
    <property type="project" value="UniProtKB-KW"/>
</dbReference>
<keyword evidence="2" id="KW-0378">Hydrolase</keyword>
<dbReference type="GO" id="GO:0005829">
    <property type="term" value="C:cytosol"/>
    <property type="evidence" value="ECO:0007669"/>
    <property type="project" value="TreeGrafter"/>
</dbReference>
<dbReference type="Proteomes" id="UP001203207">
    <property type="component" value="Unassembled WGS sequence"/>
</dbReference>
<reference evidence="2" key="1">
    <citation type="journal article" date="2022" name="Syst. Appl. Microbiol.">
        <title>Natronocalculus amylovorans gen. nov., sp. nov., and Natranaeroarchaeum aerophilus sp. nov., dominant culturable amylolytic natronoarchaea from hypersaline soda lakes in southwestern Siberia.</title>
        <authorList>
            <person name="Sorokin D.Y."/>
            <person name="Elcheninov A.G."/>
            <person name="Khizhniak T.V."/>
            <person name="Koenen M."/>
            <person name="Bale N.J."/>
            <person name="Damste J.S.S."/>
            <person name="Kublanov I.V."/>
        </authorList>
    </citation>
    <scope>NUCLEOTIDE SEQUENCE</scope>
    <source>
        <strain evidence="2">AArc-St2</strain>
    </source>
</reference>
<dbReference type="AlphaFoldDB" id="A0AAE3FVL6"/>
<dbReference type="PANTHER" id="PTHR42695">
    <property type="entry name" value="GLUTAMINE AMIDOTRANSFERASE YLR126C-RELATED"/>
    <property type="match status" value="1"/>
</dbReference>
<accession>A0AAE3FVL6</accession>
<organism evidence="2 3">
    <name type="scientific">Natronocalculus amylovorans</name>
    <dbReference type="NCBI Taxonomy" id="2917812"/>
    <lineage>
        <taxon>Archaea</taxon>
        <taxon>Methanobacteriati</taxon>
        <taxon>Methanobacteriota</taxon>
        <taxon>Stenosarchaea group</taxon>
        <taxon>Halobacteria</taxon>
        <taxon>Halobacteriales</taxon>
        <taxon>Haloferacaceae</taxon>
        <taxon>Natronocalculus</taxon>
    </lineage>
</organism>
<dbReference type="EMBL" id="JAKRVX010000001">
    <property type="protein sequence ID" value="MCL9816143.1"/>
    <property type="molecule type" value="Genomic_DNA"/>
</dbReference>
<reference evidence="2" key="2">
    <citation type="submission" date="2022-02" db="EMBL/GenBank/DDBJ databases">
        <authorList>
            <person name="Elcheninov A.G."/>
            <person name="Sorokin D.Y."/>
            <person name="Kublanov I.V."/>
        </authorList>
    </citation>
    <scope>NUCLEOTIDE SEQUENCE</scope>
    <source>
        <strain evidence="2">AArc-St2</strain>
    </source>
</reference>
<evidence type="ECO:0000313" key="3">
    <source>
        <dbReference type="Proteomes" id="UP001203207"/>
    </source>
</evidence>
<evidence type="ECO:0000313" key="2">
    <source>
        <dbReference type="EMBL" id="MCL9816143.1"/>
    </source>
</evidence>
<dbReference type="PROSITE" id="PS51273">
    <property type="entry name" value="GATASE_TYPE_1"/>
    <property type="match status" value="1"/>
</dbReference>
<feature type="domain" description="Glutamine amidotransferase" evidence="1">
    <location>
        <begin position="40"/>
        <end position="187"/>
    </location>
</feature>
<dbReference type="InterPro" id="IPR017926">
    <property type="entry name" value="GATASE"/>
</dbReference>
<comment type="caution">
    <text evidence="2">The sequence shown here is derived from an EMBL/GenBank/DDBJ whole genome shotgun (WGS) entry which is preliminary data.</text>
</comment>
<name>A0AAE3FVL6_9EURY</name>
<protein>
    <submittedName>
        <fullName evidence="2">Gamma-glutamyl-gamma-aminobutyrate hydrolase family protein</fullName>
    </submittedName>
</protein>